<gene>
    <name evidence="1" type="ORF">DSM106972_018290</name>
</gene>
<dbReference type="InterPro" id="IPR025354">
    <property type="entry name" value="DUF4258"/>
</dbReference>
<organism evidence="1 2">
    <name type="scientific">Dulcicalothrix desertica PCC 7102</name>
    <dbReference type="NCBI Taxonomy" id="232991"/>
    <lineage>
        <taxon>Bacteria</taxon>
        <taxon>Bacillati</taxon>
        <taxon>Cyanobacteriota</taxon>
        <taxon>Cyanophyceae</taxon>
        <taxon>Nostocales</taxon>
        <taxon>Calotrichaceae</taxon>
        <taxon>Dulcicalothrix</taxon>
    </lineage>
</organism>
<reference evidence="1" key="2">
    <citation type="journal article" date="2019" name="Genome Biol. Evol.">
        <title>Day and night: Metabolic profiles and evolutionary relationships of six axenic non-marine cyanobacteria.</title>
        <authorList>
            <person name="Will S.E."/>
            <person name="Henke P."/>
            <person name="Boedeker C."/>
            <person name="Huang S."/>
            <person name="Brinkmann H."/>
            <person name="Rohde M."/>
            <person name="Jarek M."/>
            <person name="Friedl T."/>
            <person name="Seufert S."/>
            <person name="Schumacher M."/>
            <person name="Overmann J."/>
            <person name="Neumann-Schaal M."/>
            <person name="Petersen J."/>
        </authorList>
    </citation>
    <scope>NUCLEOTIDE SEQUENCE [LARGE SCALE GENOMIC DNA]</scope>
    <source>
        <strain evidence="1">PCC 7102</strain>
    </source>
</reference>
<comment type="caution">
    <text evidence="1">The sequence shown here is derived from an EMBL/GenBank/DDBJ whole genome shotgun (WGS) entry which is preliminary data.</text>
</comment>
<dbReference type="RefSeq" id="WP_186538865.1">
    <property type="nucleotide sequence ID" value="NZ_RSCL01000004.1"/>
</dbReference>
<evidence type="ECO:0000313" key="2">
    <source>
        <dbReference type="Proteomes" id="UP000271624"/>
    </source>
</evidence>
<dbReference type="Proteomes" id="UP000271624">
    <property type="component" value="Unassembled WGS sequence"/>
</dbReference>
<dbReference type="AlphaFoldDB" id="A0A433VNA4"/>
<keyword evidence="2" id="KW-1185">Reference proteome</keyword>
<evidence type="ECO:0000313" key="1">
    <source>
        <dbReference type="EMBL" id="RUT07569.1"/>
    </source>
</evidence>
<name>A0A433VNA4_9CYAN</name>
<protein>
    <submittedName>
        <fullName evidence="1">Uncharacterized protein</fullName>
    </submittedName>
</protein>
<accession>A0A433VNA4</accession>
<dbReference type="Pfam" id="PF14076">
    <property type="entry name" value="DUF4258"/>
    <property type="match status" value="1"/>
</dbReference>
<sequence length="53" mass="6236">MKSIEEIRQQLEYGEFEFSRHAFKRAVERNISEQDIKEAGKKADISVDVFAFN</sequence>
<proteinExistence type="predicted"/>
<dbReference type="EMBL" id="RSCL01000004">
    <property type="protein sequence ID" value="RUT07569.1"/>
    <property type="molecule type" value="Genomic_DNA"/>
</dbReference>
<reference evidence="1" key="1">
    <citation type="submission" date="2018-12" db="EMBL/GenBank/DDBJ databases">
        <authorList>
            <person name="Will S."/>
            <person name="Neumann-Schaal M."/>
            <person name="Henke P."/>
        </authorList>
    </citation>
    <scope>NUCLEOTIDE SEQUENCE</scope>
    <source>
        <strain evidence="1">PCC 7102</strain>
    </source>
</reference>